<keyword evidence="7" id="KW-1185">Reference proteome</keyword>
<evidence type="ECO:0000256" key="3">
    <source>
        <dbReference type="ARBA" id="ARBA00023002"/>
    </source>
</evidence>
<dbReference type="Gene3D" id="1.10.630.10">
    <property type="entry name" value="Cytochrome P450"/>
    <property type="match status" value="1"/>
</dbReference>
<comment type="cofactor">
    <cofactor evidence="1">
        <name>heme</name>
        <dbReference type="ChEBI" id="CHEBI:30413"/>
    </cofactor>
</comment>
<dbReference type="PRINTS" id="PR00463">
    <property type="entry name" value="EP450I"/>
</dbReference>
<dbReference type="GO" id="GO:0004497">
    <property type="term" value="F:monooxygenase activity"/>
    <property type="evidence" value="ECO:0007669"/>
    <property type="project" value="UniProtKB-KW"/>
</dbReference>
<evidence type="ECO:0000313" key="7">
    <source>
        <dbReference type="Proteomes" id="UP001291623"/>
    </source>
</evidence>
<reference evidence="6" key="1">
    <citation type="submission" date="2023-12" db="EMBL/GenBank/DDBJ databases">
        <title>Genome assembly of Anisodus tanguticus.</title>
        <authorList>
            <person name="Wang Y.-J."/>
        </authorList>
    </citation>
    <scope>NUCLEOTIDE SEQUENCE</scope>
    <source>
        <strain evidence="6">KB-2021</strain>
        <tissue evidence="6">Leaf</tissue>
    </source>
</reference>
<dbReference type="GO" id="GO:0005506">
    <property type="term" value="F:iron ion binding"/>
    <property type="evidence" value="ECO:0007669"/>
    <property type="project" value="InterPro"/>
</dbReference>
<comment type="caution">
    <text evidence="6">The sequence shown here is derived from an EMBL/GenBank/DDBJ whole genome shotgun (WGS) entry which is preliminary data.</text>
</comment>
<keyword evidence="2" id="KW-0479">Metal-binding</keyword>
<dbReference type="PANTHER" id="PTHR24303:SF31">
    <property type="entry name" value="CYTOCHROME P450 307A1-RELATED"/>
    <property type="match status" value="1"/>
</dbReference>
<evidence type="ECO:0000256" key="5">
    <source>
        <dbReference type="ARBA" id="ARBA00023033"/>
    </source>
</evidence>
<dbReference type="PANTHER" id="PTHR24303">
    <property type="entry name" value="HEME-BINDING MONOOXYGENASE FAMILY"/>
    <property type="match status" value="1"/>
</dbReference>
<name>A0AAE1RH14_9SOLA</name>
<evidence type="ECO:0008006" key="8">
    <source>
        <dbReference type="Google" id="ProtNLM"/>
    </source>
</evidence>
<keyword evidence="4" id="KW-0408">Iron</keyword>
<evidence type="ECO:0000313" key="6">
    <source>
        <dbReference type="EMBL" id="KAK4352154.1"/>
    </source>
</evidence>
<evidence type="ECO:0000256" key="4">
    <source>
        <dbReference type="ARBA" id="ARBA00023004"/>
    </source>
</evidence>
<dbReference type="SUPFAM" id="SSF48264">
    <property type="entry name" value="Cytochrome P450"/>
    <property type="match status" value="1"/>
</dbReference>
<dbReference type="Pfam" id="PF00067">
    <property type="entry name" value="p450"/>
    <property type="match status" value="1"/>
</dbReference>
<dbReference type="InterPro" id="IPR001128">
    <property type="entry name" value="Cyt_P450"/>
</dbReference>
<dbReference type="Proteomes" id="UP001291623">
    <property type="component" value="Unassembled WGS sequence"/>
</dbReference>
<evidence type="ECO:0000256" key="1">
    <source>
        <dbReference type="ARBA" id="ARBA00001971"/>
    </source>
</evidence>
<dbReference type="GO" id="GO:0016705">
    <property type="term" value="F:oxidoreductase activity, acting on paired donors, with incorporation or reduction of molecular oxygen"/>
    <property type="evidence" value="ECO:0007669"/>
    <property type="project" value="InterPro"/>
</dbReference>
<dbReference type="GO" id="GO:0020037">
    <property type="term" value="F:heme binding"/>
    <property type="evidence" value="ECO:0007669"/>
    <property type="project" value="InterPro"/>
</dbReference>
<dbReference type="InterPro" id="IPR036396">
    <property type="entry name" value="Cyt_P450_sf"/>
</dbReference>
<dbReference type="EMBL" id="JAVYJV010000015">
    <property type="protein sequence ID" value="KAK4352154.1"/>
    <property type="molecule type" value="Genomic_DNA"/>
</dbReference>
<dbReference type="AlphaFoldDB" id="A0AAE1RH14"/>
<dbReference type="InterPro" id="IPR002401">
    <property type="entry name" value="Cyt_P450_E_grp-I"/>
</dbReference>
<keyword evidence="5" id="KW-0503">Monooxygenase</keyword>
<proteinExistence type="predicted"/>
<dbReference type="PRINTS" id="PR00385">
    <property type="entry name" value="P450"/>
</dbReference>
<evidence type="ECO:0000256" key="2">
    <source>
        <dbReference type="ARBA" id="ARBA00022723"/>
    </source>
</evidence>
<keyword evidence="3" id="KW-0560">Oxidoreductase</keyword>
<gene>
    <name evidence="6" type="ORF">RND71_027672</name>
</gene>
<protein>
    <recommendedName>
        <fullName evidence="8">Cytochrome P450</fullName>
    </recommendedName>
</protein>
<organism evidence="6 7">
    <name type="scientific">Anisodus tanguticus</name>
    <dbReference type="NCBI Taxonomy" id="243964"/>
    <lineage>
        <taxon>Eukaryota</taxon>
        <taxon>Viridiplantae</taxon>
        <taxon>Streptophyta</taxon>
        <taxon>Embryophyta</taxon>
        <taxon>Tracheophyta</taxon>
        <taxon>Spermatophyta</taxon>
        <taxon>Magnoliopsida</taxon>
        <taxon>eudicotyledons</taxon>
        <taxon>Gunneridae</taxon>
        <taxon>Pentapetalae</taxon>
        <taxon>asterids</taxon>
        <taxon>lamiids</taxon>
        <taxon>Solanales</taxon>
        <taxon>Solanaceae</taxon>
        <taxon>Solanoideae</taxon>
        <taxon>Hyoscyameae</taxon>
        <taxon>Anisodus</taxon>
    </lineage>
</organism>
<accession>A0AAE1RH14</accession>
<sequence>MMRGAAALGYGHCGARHAPALHRGARHAPALHRGPRVLFVAGTETTSMTIQWAMQLLLAHPQAFHKLRAEIDSNVGNKRLLDESDLTKFPYLQCVINETLRLYPPVPLLLPHYSLEDCTVGG</sequence>